<dbReference type="EC" id="6.3.2.3" evidence="10"/>
<dbReference type="FunFam" id="3.30.1490.20:FF:000009">
    <property type="entry name" value="Glutathione synthetase"/>
    <property type="match status" value="1"/>
</dbReference>
<dbReference type="Proteomes" id="UP000198284">
    <property type="component" value="Unassembled WGS sequence"/>
</dbReference>
<dbReference type="PANTHER" id="PTHR21621">
    <property type="entry name" value="RIBOSOMAL PROTEIN S6 MODIFICATION PROTEIN"/>
    <property type="match status" value="1"/>
</dbReference>
<keyword evidence="6 10" id="KW-0547">Nucleotide-binding</keyword>
<dbReference type="GO" id="GO:0005737">
    <property type="term" value="C:cytoplasm"/>
    <property type="evidence" value="ECO:0007669"/>
    <property type="project" value="TreeGrafter"/>
</dbReference>
<dbReference type="OrthoDB" id="9785415at2"/>
<evidence type="ECO:0000256" key="8">
    <source>
        <dbReference type="ARBA" id="ARBA00022842"/>
    </source>
</evidence>
<dbReference type="GO" id="GO:0005524">
    <property type="term" value="F:ATP binding"/>
    <property type="evidence" value="ECO:0007669"/>
    <property type="project" value="UniProtKB-UniRule"/>
</dbReference>
<evidence type="ECO:0000256" key="7">
    <source>
        <dbReference type="ARBA" id="ARBA00022840"/>
    </source>
</evidence>
<dbReference type="NCBIfam" id="NF003573">
    <property type="entry name" value="PRK05246.1"/>
    <property type="match status" value="1"/>
</dbReference>
<evidence type="ECO:0000256" key="10">
    <source>
        <dbReference type="HAMAP-Rule" id="MF_00162"/>
    </source>
</evidence>
<sequence length="313" mass="34178">MKIAFFADPLDSFKIYKDSTYAMMAEAASRGHEIHAFEQRDMALDNGVVTALVARIHLTGEQDAWYRAESPVATPLSAFDAIVVRKDPPFDMEYIYATYLLETAESQGAKVFNKPEAIRSHNEKLSIARFAQFTAPTLVTSDSVRIRAFHALHGDIILKPLDGMGGAGIFHVREDGRNLGSIIETLTHHGRRTIMVQRYIPEIVDGDKRVLLIGGQVVPYCLARIPQGGEVRGNLAAGGRGEARPLTARDREIGETLAPVLSARGLLLVGLDVIGNHLTEVNVTSPTCFQEIRQQTGCNVAGLFIDALEKAAA</sequence>
<accession>A0A239C9T7</accession>
<name>A0A239C9T7_9BURK</name>
<keyword evidence="13" id="KW-1185">Reference proteome</keyword>
<dbReference type="InterPro" id="IPR016185">
    <property type="entry name" value="PreATP-grasp_dom_sf"/>
</dbReference>
<dbReference type="SUPFAM" id="SSF52440">
    <property type="entry name" value="PreATP-grasp domain"/>
    <property type="match status" value="1"/>
</dbReference>
<dbReference type="AlphaFoldDB" id="A0A239C9T7"/>
<evidence type="ECO:0000256" key="1">
    <source>
        <dbReference type="ARBA" id="ARBA00001936"/>
    </source>
</evidence>
<dbReference type="Gene3D" id="3.30.470.20">
    <property type="entry name" value="ATP-grasp fold, B domain"/>
    <property type="match status" value="1"/>
</dbReference>
<evidence type="ECO:0000256" key="3">
    <source>
        <dbReference type="ARBA" id="ARBA00022598"/>
    </source>
</evidence>
<dbReference type="Pfam" id="PF02951">
    <property type="entry name" value="GSH-S_N"/>
    <property type="match status" value="1"/>
</dbReference>
<evidence type="ECO:0000256" key="2">
    <source>
        <dbReference type="ARBA" id="ARBA00001946"/>
    </source>
</evidence>
<dbReference type="InterPro" id="IPR004218">
    <property type="entry name" value="GSHS_ATP-bd"/>
</dbReference>
<dbReference type="NCBIfam" id="TIGR01380">
    <property type="entry name" value="glut_syn"/>
    <property type="match status" value="1"/>
</dbReference>
<dbReference type="InterPro" id="IPR006284">
    <property type="entry name" value="Glut_synth_pro"/>
</dbReference>
<dbReference type="Gene3D" id="3.30.1490.20">
    <property type="entry name" value="ATP-grasp fold, A domain"/>
    <property type="match status" value="1"/>
</dbReference>
<keyword evidence="8" id="KW-0460">Magnesium</keyword>
<keyword evidence="3 10" id="KW-0436">Ligase</keyword>
<gene>
    <name evidence="10" type="primary">gshB</name>
    <name evidence="12" type="ORF">SAMN06265795_101340</name>
</gene>
<dbReference type="SUPFAM" id="SSF56059">
    <property type="entry name" value="Glutathione synthetase ATP-binding domain-like"/>
    <property type="match status" value="1"/>
</dbReference>
<organism evidence="12 13">
    <name type="scientific">Noviherbaspirillum humi</name>
    <dbReference type="NCBI Taxonomy" id="1688639"/>
    <lineage>
        <taxon>Bacteria</taxon>
        <taxon>Pseudomonadati</taxon>
        <taxon>Pseudomonadota</taxon>
        <taxon>Betaproteobacteria</taxon>
        <taxon>Burkholderiales</taxon>
        <taxon>Oxalobacteraceae</taxon>
        <taxon>Noviherbaspirillum</taxon>
    </lineage>
</organism>
<comment type="similarity">
    <text evidence="10">Belongs to the prokaryotic GSH synthase family.</text>
</comment>
<feature type="domain" description="ATP-grasp" evidence="11">
    <location>
        <begin position="124"/>
        <end position="309"/>
    </location>
</feature>
<keyword evidence="5" id="KW-0479">Metal-binding</keyword>
<keyword evidence="7 10" id="KW-0067">ATP-binding</keyword>
<comment type="catalytic activity">
    <reaction evidence="10">
        <text>gamma-L-glutamyl-L-cysteine + glycine + ATP = glutathione + ADP + phosphate + H(+)</text>
        <dbReference type="Rhea" id="RHEA:13557"/>
        <dbReference type="ChEBI" id="CHEBI:15378"/>
        <dbReference type="ChEBI" id="CHEBI:30616"/>
        <dbReference type="ChEBI" id="CHEBI:43474"/>
        <dbReference type="ChEBI" id="CHEBI:57305"/>
        <dbReference type="ChEBI" id="CHEBI:57925"/>
        <dbReference type="ChEBI" id="CHEBI:58173"/>
        <dbReference type="ChEBI" id="CHEBI:456216"/>
        <dbReference type="EC" id="6.3.2.3"/>
    </reaction>
</comment>
<comment type="pathway">
    <text evidence="10">Sulfur metabolism; glutathione biosynthesis; glutathione from L-cysteine and L-glutamate: step 2/2.</text>
</comment>
<evidence type="ECO:0000256" key="5">
    <source>
        <dbReference type="ARBA" id="ARBA00022723"/>
    </source>
</evidence>
<evidence type="ECO:0000256" key="9">
    <source>
        <dbReference type="ARBA" id="ARBA00023211"/>
    </source>
</evidence>
<dbReference type="InterPro" id="IPR011761">
    <property type="entry name" value="ATP-grasp"/>
</dbReference>
<dbReference type="PANTHER" id="PTHR21621:SF4">
    <property type="entry name" value="GLUTATHIONE SYNTHETASE"/>
    <property type="match status" value="1"/>
</dbReference>
<dbReference type="PROSITE" id="PS50975">
    <property type="entry name" value="ATP_GRASP"/>
    <property type="match status" value="1"/>
</dbReference>
<dbReference type="Pfam" id="PF02955">
    <property type="entry name" value="GSH-S_ATP"/>
    <property type="match status" value="1"/>
</dbReference>
<dbReference type="InterPro" id="IPR004215">
    <property type="entry name" value="GSHS_N"/>
</dbReference>
<proteinExistence type="inferred from homology"/>
<dbReference type="Gene3D" id="3.40.50.20">
    <property type="match status" value="1"/>
</dbReference>
<comment type="cofactor">
    <cofactor evidence="2">
        <name>Mg(2+)</name>
        <dbReference type="ChEBI" id="CHEBI:18420"/>
    </cofactor>
</comment>
<keyword evidence="4 10" id="KW-0317">Glutathione biosynthesis</keyword>
<dbReference type="EMBL" id="FZOT01000001">
    <property type="protein sequence ID" value="SNS16987.1"/>
    <property type="molecule type" value="Genomic_DNA"/>
</dbReference>
<protein>
    <recommendedName>
        <fullName evidence="10">Glutathione synthetase</fullName>
        <ecNumber evidence="10">6.3.2.3</ecNumber>
    </recommendedName>
    <alternativeName>
        <fullName evidence="10">GSH synthetase</fullName>
        <shortName evidence="10">GSH-S</shortName>
        <shortName evidence="10">GSHase</shortName>
    </alternativeName>
    <alternativeName>
        <fullName evidence="10">Glutathione synthase</fullName>
    </alternativeName>
</protein>
<evidence type="ECO:0000313" key="12">
    <source>
        <dbReference type="EMBL" id="SNS16987.1"/>
    </source>
</evidence>
<dbReference type="GO" id="GO:0004363">
    <property type="term" value="F:glutathione synthase activity"/>
    <property type="evidence" value="ECO:0007669"/>
    <property type="project" value="UniProtKB-UniRule"/>
</dbReference>
<dbReference type="HAMAP" id="MF_00162">
    <property type="entry name" value="GSH_S"/>
    <property type="match status" value="1"/>
</dbReference>
<evidence type="ECO:0000313" key="13">
    <source>
        <dbReference type="Proteomes" id="UP000198284"/>
    </source>
</evidence>
<dbReference type="InterPro" id="IPR013815">
    <property type="entry name" value="ATP_grasp_subdomain_1"/>
</dbReference>
<keyword evidence="9" id="KW-0464">Manganese</keyword>
<dbReference type="RefSeq" id="WP_089397553.1">
    <property type="nucleotide sequence ID" value="NZ_FZOT01000001.1"/>
</dbReference>
<dbReference type="UniPathway" id="UPA00142">
    <property type="reaction ID" value="UER00210"/>
</dbReference>
<evidence type="ECO:0000256" key="4">
    <source>
        <dbReference type="ARBA" id="ARBA00022684"/>
    </source>
</evidence>
<evidence type="ECO:0000259" key="11">
    <source>
        <dbReference type="PROSITE" id="PS50975"/>
    </source>
</evidence>
<dbReference type="GO" id="GO:0046872">
    <property type="term" value="F:metal ion binding"/>
    <property type="evidence" value="ECO:0007669"/>
    <property type="project" value="UniProtKB-KW"/>
</dbReference>
<comment type="cofactor">
    <cofactor evidence="1">
        <name>Mn(2+)</name>
        <dbReference type="ChEBI" id="CHEBI:29035"/>
    </cofactor>
</comment>
<reference evidence="12 13" key="1">
    <citation type="submission" date="2017-06" db="EMBL/GenBank/DDBJ databases">
        <authorList>
            <person name="Kim H.J."/>
            <person name="Triplett B.A."/>
        </authorList>
    </citation>
    <scope>NUCLEOTIDE SEQUENCE [LARGE SCALE GENOMIC DNA]</scope>
    <source>
        <strain evidence="12 13">U15</strain>
    </source>
</reference>
<evidence type="ECO:0000256" key="6">
    <source>
        <dbReference type="ARBA" id="ARBA00022741"/>
    </source>
</evidence>